<proteinExistence type="predicted"/>
<sequence length="242" mass="25061">MAAAVLEVGAEGAEALAPEVEEFGAKAIPKVEKMGAKAVSKIEHLFGREMAPASRGAVDRLMDIGTGVMVGQSLHGSSSGQEAAQGTPQTLAAVQPSSSSAAVSKTGAAERPRDAYGRFVSRNADVRPRHPENGLDQDSSETRADQSFAATNRDGASHFPTTTGAGEPQGTVVYKHSRPLAESFQIAVLIVLVFLVIAVAVAVSVKKPKPFVSFGYGMALGLASGAAVHWVISSRPGRLKNA</sequence>
<keyword evidence="4" id="KW-1185">Reference proteome</keyword>
<name>A0AAV4GV88_9GAST</name>
<accession>A0AAV4GV88</accession>
<feature type="compositionally biased region" description="Polar residues" evidence="1">
    <location>
        <begin position="74"/>
        <end position="90"/>
    </location>
</feature>
<evidence type="ECO:0000256" key="1">
    <source>
        <dbReference type="SAM" id="MobiDB-lite"/>
    </source>
</evidence>
<comment type="caution">
    <text evidence="3">The sequence shown here is derived from an EMBL/GenBank/DDBJ whole genome shotgun (WGS) entry which is preliminary data.</text>
</comment>
<protein>
    <recommendedName>
        <fullName evidence="5">Transmembrane protein</fullName>
    </recommendedName>
</protein>
<feature type="compositionally biased region" description="Low complexity" evidence="1">
    <location>
        <begin position="92"/>
        <end position="107"/>
    </location>
</feature>
<feature type="transmembrane region" description="Helical" evidence="2">
    <location>
        <begin position="184"/>
        <end position="205"/>
    </location>
</feature>
<keyword evidence="2" id="KW-0812">Transmembrane</keyword>
<organism evidence="3 4">
    <name type="scientific">Elysia marginata</name>
    <dbReference type="NCBI Taxonomy" id="1093978"/>
    <lineage>
        <taxon>Eukaryota</taxon>
        <taxon>Metazoa</taxon>
        <taxon>Spiralia</taxon>
        <taxon>Lophotrochozoa</taxon>
        <taxon>Mollusca</taxon>
        <taxon>Gastropoda</taxon>
        <taxon>Heterobranchia</taxon>
        <taxon>Euthyneura</taxon>
        <taxon>Panpulmonata</taxon>
        <taxon>Sacoglossa</taxon>
        <taxon>Placobranchoidea</taxon>
        <taxon>Plakobranchidae</taxon>
        <taxon>Elysia</taxon>
    </lineage>
</organism>
<reference evidence="3 4" key="1">
    <citation type="journal article" date="2021" name="Elife">
        <title>Chloroplast acquisition without the gene transfer in kleptoplastic sea slugs, Plakobranchus ocellatus.</title>
        <authorList>
            <person name="Maeda T."/>
            <person name="Takahashi S."/>
            <person name="Yoshida T."/>
            <person name="Shimamura S."/>
            <person name="Takaki Y."/>
            <person name="Nagai Y."/>
            <person name="Toyoda A."/>
            <person name="Suzuki Y."/>
            <person name="Arimoto A."/>
            <person name="Ishii H."/>
            <person name="Satoh N."/>
            <person name="Nishiyama T."/>
            <person name="Hasebe M."/>
            <person name="Maruyama T."/>
            <person name="Minagawa J."/>
            <person name="Obokata J."/>
            <person name="Shigenobu S."/>
        </authorList>
    </citation>
    <scope>NUCLEOTIDE SEQUENCE [LARGE SCALE GENOMIC DNA]</scope>
</reference>
<feature type="region of interest" description="Disordered" evidence="1">
    <location>
        <begin position="72"/>
        <end position="144"/>
    </location>
</feature>
<dbReference type="AlphaFoldDB" id="A0AAV4GV88"/>
<gene>
    <name evidence="3" type="ORF">ElyMa_002542400</name>
</gene>
<dbReference type="Proteomes" id="UP000762676">
    <property type="component" value="Unassembled WGS sequence"/>
</dbReference>
<keyword evidence="2" id="KW-0472">Membrane</keyword>
<dbReference type="EMBL" id="BMAT01005229">
    <property type="protein sequence ID" value="GFR89413.1"/>
    <property type="molecule type" value="Genomic_DNA"/>
</dbReference>
<evidence type="ECO:0000256" key="2">
    <source>
        <dbReference type="SAM" id="Phobius"/>
    </source>
</evidence>
<feature type="compositionally biased region" description="Basic and acidic residues" evidence="1">
    <location>
        <begin position="124"/>
        <end position="133"/>
    </location>
</feature>
<evidence type="ECO:0000313" key="3">
    <source>
        <dbReference type="EMBL" id="GFR89413.1"/>
    </source>
</evidence>
<evidence type="ECO:0000313" key="4">
    <source>
        <dbReference type="Proteomes" id="UP000762676"/>
    </source>
</evidence>
<feature type="transmembrane region" description="Helical" evidence="2">
    <location>
        <begin position="211"/>
        <end position="232"/>
    </location>
</feature>
<keyword evidence="2" id="KW-1133">Transmembrane helix</keyword>
<evidence type="ECO:0008006" key="5">
    <source>
        <dbReference type="Google" id="ProtNLM"/>
    </source>
</evidence>